<protein>
    <recommendedName>
        <fullName evidence="3">Sel1 repeat family protein</fullName>
    </recommendedName>
</protein>
<dbReference type="InterPro" id="IPR011990">
    <property type="entry name" value="TPR-like_helical_dom_sf"/>
</dbReference>
<reference evidence="1 2" key="1">
    <citation type="submission" date="2019-08" db="EMBL/GenBank/DDBJ databases">
        <title>Microbe sample from Colwellia echini.</title>
        <authorList>
            <person name="Christiansen L."/>
            <person name="Pathiraja D."/>
            <person name="Schultz-Johansen M."/>
            <person name="Choi I.-G."/>
            <person name="Stougaard P."/>
        </authorList>
    </citation>
    <scope>NUCLEOTIDE SEQUENCE [LARGE SCALE GENOMIC DNA]</scope>
    <source>
        <strain evidence="1 2">A3</strain>
    </source>
</reference>
<dbReference type="RefSeq" id="WP_148747766.1">
    <property type="nucleotide sequence ID" value="NZ_PJAI02000016.1"/>
</dbReference>
<evidence type="ECO:0000313" key="2">
    <source>
        <dbReference type="Proteomes" id="UP000815846"/>
    </source>
</evidence>
<gene>
    <name evidence="1" type="ORF">CWS31_013135</name>
</gene>
<dbReference type="SUPFAM" id="SSF81901">
    <property type="entry name" value="HCP-like"/>
    <property type="match status" value="1"/>
</dbReference>
<evidence type="ECO:0008006" key="3">
    <source>
        <dbReference type="Google" id="ProtNLM"/>
    </source>
</evidence>
<evidence type="ECO:0000313" key="1">
    <source>
        <dbReference type="EMBL" id="TYK64905.1"/>
    </source>
</evidence>
<dbReference type="Gene3D" id="1.25.40.10">
    <property type="entry name" value="Tetratricopeptide repeat domain"/>
    <property type="match status" value="1"/>
</dbReference>
<name>A0ABY3MUN4_9GAMM</name>
<accession>A0ABY3MUN4</accession>
<keyword evidence="2" id="KW-1185">Reference proteome</keyword>
<dbReference type="EMBL" id="PJAI02000016">
    <property type="protein sequence ID" value="TYK64905.1"/>
    <property type="molecule type" value="Genomic_DNA"/>
</dbReference>
<dbReference type="Proteomes" id="UP000815846">
    <property type="component" value="Unassembled WGS sequence"/>
</dbReference>
<comment type="caution">
    <text evidence="1">The sequence shown here is derived from an EMBL/GenBank/DDBJ whole genome shotgun (WGS) entry which is preliminary data.</text>
</comment>
<organism evidence="1 2">
    <name type="scientific">Colwellia echini</name>
    <dbReference type="NCBI Taxonomy" id="1982103"/>
    <lineage>
        <taxon>Bacteria</taxon>
        <taxon>Pseudomonadati</taxon>
        <taxon>Pseudomonadota</taxon>
        <taxon>Gammaproteobacteria</taxon>
        <taxon>Alteromonadales</taxon>
        <taxon>Colwelliaceae</taxon>
        <taxon>Colwellia</taxon>
    </lineage>
</organism>
<proteinExistence type="predicted"/>
<sequence>MMFLSSSSFFLSAYLTKKIIAHEFSAKQFAYALKSNNLAALTLAERSAEVGGEDWLFFNRKLAKTQKKAALTLANWYIKRVNETDMLDADLAIMWFKQAIRLGSTSAVIALSQLYFEQGKVDKAEITLNLLANHSNLNKLNTHIVEKALLLRLKMAIYVGDTTQVKRLLTHEFPSKTNNIKLKELLIDIEKYGIVNVDVTKKKRKSNEHLNSLLLQPASCESSLQLFATNLKHLHHLENLIKDFKKNQPLSAYICINPPSYISKQLLDCAAKPERAISCDEALWQNIAKQVEAKHIGLLLESGGANVHLGIVYLDAKDNVDVFNHELSHLLGFIDEYPLTANHQICESVQNNNFAHNIAVLNSFYQGSRQKVREQVLKNIPWASHIDEDTPILQRISGDENDVNRWRLGTPLSHQDKFGIYLAETCQNSRQSEIARINTDSAFSAYKPVSITTQLRYFNEDFPQQYLTLLATNDKQYLMPSFHYNIALALYQKGQISEAKYWLEKSSQWETDPLKKKIILNGAF</sequence>